<gene>
    <name evidence="2" type="ORF">UFOVP58_169</name>
</gene>
<name>A0A6J5KZM2_9CAUD</name>
<keyword evidence="1" id="KW-0472">Membrane</keyword>
<protein>
    <submittedName>
        <fullName evidence="2">Uncharacterized protein</fullName>
    </submittedName>
</protein>
<evidence type="ECO:0000313" key="2">
    <source>
        <dbReference type="EMBL" id="CAB4125560.1"/>
    </source>
</evidence>
<evidence type="ECO:0000256" key="1">
    <source>
        <dbReference type="SAM" id="Phobius"/>
    </source>
</evidence>
<accession>A0A6J5KZM2</accession>
<dbReference type="EMBL" id="LR796186">
    <property type="protein sequence ID" value="CAB4125560.1"/>
    <property type="molecule type" value="Genomic_DNA"/>
</dbReference>
<feature type="transmembrane region" description="Helical" evidence="1">
    <location>
        <begin position="12"/>
        <end position="37"/>
    </location>
</feature>
<organism evidence="2">
    <name type="scientific">uncultured Caudovirales phage</name>
    <dbReference type="NCBI Taxonomy" id="2100421"/>
    <lineage>
        <taxon>Viruses</taxon>
        <taxon>Duplodnaviria</taxon>
        <taxon>Heunggongvirae</taxon>
        <taxon>Uroviricota</taxon>
        <taxon>Caudoviricetes</taxon>
        <taxon>Peduoviridae</taxon>
        <taxon>Maltschvirus</taxon>
        <taxon>Maltschvirus maltsch</taxon>
    </lineage>
</organism>
<sequence length="46" mass="5305">MSPISWAVLENIALFILVGFLCWFFNSGWAVLLLLTLNTFNIKEMK</sequence>
<keyword evidence="1" id="KW-0812">Transmembrane</keyword>
<reference evidence="2" key="1">
    <citation type="submission" date="2020-04" db="EMBL/GenBank/DDBJ databases">
        <authorList>
            <person name="Chiriac C."/>
            <person name="Salcher M."/>
            <person name="Ghai R."/>
            <person name="Kavagutti S V."/>
        </authorList>
    </citation>
    <scope>NUCLEOTIDE SEQUENCE</scope>
</reference>
<proteinExistence type="predicted"/>
<keyword evidence="1" id="KW-1133">Transmembrane helix</keyword>